<dbReference type="PROSITE" id="PS51257">
    <property type="entry name" value="PROKAR_LIPOPROTEIN"/>
    <property type="match status" value="1"/>
</dbReference>
<gene>
    <name evidence="3" type="ORF">O4J56_15235</name>
</gene>
<organism evidence="3 4">
    <name type="scientific">Nocardiopsis endophytica</name>
    <dbReference type="NCBI Taxonomy" id="3018445"/>
    <lineage>
        <taxon>Bacteria</taxon>
        <taxon>Bacillati</taxon>
        <taxon>Actinomycetota</taxon>
        <taxon>Actinomycetes</taxon>
        <taxon>Streptosporangiales</taxon>
        <taxon>Nocardiopsidaceae</taxon>
        <taxon>Nocardiopsis</taxon>
    </lineage>
</organism>
<keyword evidence="2" id="KW-0732">Signal</keyword>
<evidence type="ECO:0000313" key="3">
    <source>
        <dbReference type="EMBL" id="MDA2811995.1"/>
    </source>
</evidence>
<evidence type="ECO:0008006" key="5">
    <source>
        <dbReference type="Google" id="ProtNLM"/>
    </source>
</evidence>
<evidence type="ECO:0000256" key="2">
    <source>
        <dbReference type="SAM" id="SignalP"/>
    </source>
</evidence>
<dbReference type="EMBL" id="JAQFWQ010000040">
    <property type="protein sequence ID" value="MDA2811995.1"/>
    <property type="molecule type" value="Genomic_DNA"/>
</dbReference>
<feature type="compositionally biased region" description="Low complexity" evidence="1">
    <location>
        <begin position="52"/>
        <end position="63"/>
    </location>
</feature>
<protein>
    <recommendedName>
        <fullName evidence="5">Lipoprotein</fullName>
    </recommendedName>
</protein>
<keyword evidence="4" id="KW-1185">Reference proteome</keyword>
<accession>A0ABT4U4X4</accession>
<feature type="signal peptide" evidence="2">
    <location>
        <begin position="1"/>
        <end position="32"/>
    </location>
</feature>
<feature type="region of interest" description="Disordered" evidence="1">
    <location>
        <begin position="46"/>
        <end position="106"/>
    </location>
</feature>
<evidence type="ECO:0000313" key="4">
    <source>
        <dbReference type="Proteomes" id="UP001527866"/>
    </source>
</evidence>
<sequence length="177" mass="17649">MPADHRDAHRPPRTAAAALAAACALTAAGCGAAPRPDTAELEARIAADRAAEASAAPEPAPSEMRFAPGSAACEPRASTAVPGEWETSAPRKPLDGDPAPLGLRDAAGGADLAVRADVAGPDGALGGAEAQASGDSWAELEFPGDFVAADPGKGTYTVVWSSAEDGAFISCDGFRVK</sequence>
<dbReference type="RefSeq" id="WP_270686447.1">
    <property type="nucleotide sequence ID" value="NZ_JAQFWQ010000040.1"/>
</dbReference>
<evidence type="ECO:0000256" key="1">
    <source>
        <dbReference type="SAM" id="MobiDB-lite"/>
    </source>
</evidence>
<name>A0ABT4U4X4_9ACTN</name>
<comment type="caution">
    <text evidence="3">The sequence shown here is derived from an EMBL/GenBank/DDBJ whole genome shotgun (WGS) entry which is preliminary data.</text>
</comment>
<reference evidence="3 4" key="1">
    <citation type="submission" date="2023-01" db="EMBL/GenBank/DDBJ databases">
        <title>Draft genome sequence of Nocardiopsis sp. RSe5-2 isolated from halophytes.</title>
        <authorList>
            <person name="Duangmal K."/>
            <person name="Chantavorakit T."/>
        </authorList>
    </citation>
    <scope>NUCLEOTIDE SEQUENCE [LARGE SCALE GENOMIC DNA]</scope>
    <source>
        <strain evidence="3 4">RSe5-2</strain>
    </source>
</reference>
<feature type="chain" id="PRO_5046311766" description="Lipoprotein" evidence="2">
    <location>
        <begin position="33"/>
        <end position="177"/>
    </location>
</feature>
<dbReference type="Proteomes" id="UP001527866">
    <property type="component" value="Unassembled WGS sequence"/>
</dbReference>
<proteinExistence type="predicted"/>